<dbReference type="SUPFAM" id="SSF55874">
    <property type="entry name" value="ATPase domain of HSP90 chaperone/DNA topoisomerase II/histidine kinase"/>
    <property type="match status" value="3"/>
</dbReference>
<reference evidence="4" key="1">
    <citation type="journal article" date="2010" name="Nature">
        <title>The Amphimedon queenslandica genome and the evolution of animal complexity.</title>
        <authorList>
            <person name="Srivastava M."/>
            <person name="Simakov O."/>
            <person name="Chapman J."/>
            <person name="Fahey B."/>
            <person name="Gauthier M.E."/>
            <person name="Mitros T."/>
            <person name="Richards G.S."/>
            <person name="Conaco C."/>
            <person name="Dacre M."/>
            <person name="Hellsten U."/>
            <person name="Larroux C."/>
            <person name="Putnam N.H."/>
            <person name="Stanke M."/>
            <person name="Adamska M."/>
            <person name="Darling A."/>
            <person name="Degnan S.M."/>
            <person name="Oakley T.H."/>
            <person name="Plachetzki D.C."/>
            <person name="Zhai Y."/>
            <person name="Adamski M."/>
            <person name="Calcino A."/>
            <person name="Cummins S.F."/>
            <person name="Goodstein D.M."/>
            <person name="Harris C."/>
            <person name="Jackson D.J."/>
            <person name="Leys S.P."/>
            <person name="Shu S."/>
            <person name="Woodcroft B.J."/>
            <person name="Vervoort M."/>
            <person name="Kosik K.S."/>
            <person name="Manning G."/>
            <person name="Degnan B.M."/>
            <person name="Rokhsar D.S."/>
        </authorList>
    </citation>
    <scope>NUCLEOTIDE SEQUENCE [LARGE SCALE GENOMIC DNA]</scope>
</reference>
<name>A0AAN0ICA8_AMPQE</name>
<evidence type="ECO:0000259" key="2">
    <source>
        <dbReference type="PROSITE" id="PS50103"/>
    </source>
</evidence>
<dbReference type="SUPFAM" id="SSF81593">
    <property type="entry name" value="Nucleotidyltransferase substrate binding subunit/domain"/>
    <property type="match status" value="1"/>
</dbReference>
<feature type="zinc finger region" description="C3H1-type" evidence="1">
    <location>
        <begin position="2445"/>
        <end position="2474"/>
    </location>
</feature>
<dbReference type="Pfam" id="PF25794">
    <property type="entry name" value="SACS"/>
    <property type="match status" value="3"/>
</dbReference>
<dbReference type="Gene3D" id="1.20.120.330">
    <property type="entry name" value="Nucleotidyltransferases domain 2"/>
    <property type="match status" value="1"/>
</dbReference>
<dbReference type="Pfam" id="PF05168">
    <property type="entry name" value="HEPN"/>
    <property type="match status" value="1"/>
</dbReference>
<dbReference type="Proteomes" id="UP000007879">
    <property type="component" value="Unassembled WGS sequence"/>
</dbReference>
<dbReference type="InterPro" id="IPR058210">
    <property type="entry name" value="SACS/Nov_dom"/>
</dbReference>
<reference evidence="3" key="2">
    <citation type="submission" date="2024-06" db="UniProtKB">
        <authorList>
            <consortium name="EnsemblMetazoa"/>
        </authorList>
    </citation>
    <scope>IDENTIFICATION</scope>
</reference>
<dbReference type="PROSITE" id="PS50103">
    <property type="entry name" value="ZF_C3H1"/>
    <property type="match status" value="1"/>
</dbReference>
<dbReference type="InterPro" id="IPR036869">
    <property type="entry name" value="J_dom_sf"/>
</dbReference>
<dbReference type="EnsemblMetazoa" id="XM_003385085.2">
    <property type="protein sequence ID" value="XP_003385133.1"/>
    <property type="gene ID" value="LOC100632028"/>
</dbReference>
<keyword evidence="1" id="KW-0479">Metal-binding</keyword>
<keyword evidence="1" id="KW-0862">Zinc</keyword>
<keyword evidence="4" id="KW-1185">Reference proteome</keyword>
<keyword evidence="1" id="KW-0863">Zinc-finger</keyword>
<evidence type="ECO:0000313" key="3">
    <source>
        <dbReference type="EnsemblMetazoa" id="XP_003385133.1"/>
    </source>
</evidence>
<accession>A0AAN0ICA8</accession>
<dbReference type="InterPro" id="IPR036890">
    <property type="entry name" value="HATPase_C_sf"/>
</dbReference>
<evidence type="ECO:0000313" key="4">
    <source>
        <dbReference type="Proteomes" id="UP000007879"/>
    </source>
</evidence>
<dbReference type="NCBIfam" id="NF047352">
    <property type="entry name" value="P_loop_sacsin"/>
    <property type="match status" value="3"/>
</dbReference>
<dbReference type="InterPro" id="IPR007842">
    <property type="entry name" value="HEPN_dom"/>
</dbReference>
<proteinExistence type="predicted"/>
<protein>
    <recommendedName>
        <fullName evidence="2">C3H1-type domain-containing protein</fullName>
    </recommendedName>
</protein>
<feature type="domain" description="C3H1-type" evidence="2">
    <location>
        <begin position="2445"/>
        <end position="2474"/>
    </location>
</feature>
<dbReference type="KEGG" id="aqu:100632028"/>
<dbReference type="Gene3D" id="3.30.565.10">
    <property type="entry name" value="Histidine kinase-like ATPase, C-terminal domain"/>
    <property type="match status" value="2"/>
</dbReference>
<dbReference type="InterPro" id="IPR000571">
    <property type="entry name" value="Znf_CCCH"/>
</dbReference>
<dbReference type="PANTHER" id="PTHR46919:SF2">
    <property type="entry name" value="SACSIN"/>
    <property type="match status" value="1"/>
</dbReference>
<dbReference type="Gene3D" id="1.10.287.110">
    <property type="entry name" value="DnaJ domain"/>
    <property type="match status" value="1"/>
</dbReference>
<organism evidence="3 4">
    <name type="scientific">Amphimedon queenslandica</name>
    <name type="common">Sponge</name>
    <dbReference type="NCBI Taxonomy" id="400682"/>
    <lineage>
        <taxon>Eukaryota</taxon>
        <taxon>Metazoa</taxon>
        <taxon>Porifera</taxon>
        <taxon>Demospongiae</taxon>
        <taxon>Heteroscleromorpha</taxon>
        <taxon>Haplosclerida</taxon>
        <taxon>Niphatidae</taxon>
        <taxon>Amphimedon</taxon>
    </lineage>
</organism>
<dbReference type="PANTHER" id="PTHR46919">
    <property type="entry name" value="ZINC FINGER, C3HC4 TYPE (RING FINGER) FAMILY PROTEIN"/>
    <property type="match status" value="1"/>
</dbReference>
<dbReference type="RefSeq" id="XP_003385133.1">
    <property type="nucleotide sequence ID" value="XM_003385085.2"/>
</dbReference>
<dbReference type="GO" id="GO:0008270">
    <property type="term" value="F:zinc ion binding"/>
    <property type="evidence" value="ECO:0007669"/>
    <property type="project" value="UniProtKB-KW"/>
</dbReference>
<sequence length="4326" mass="494640">MSRLQGQDFGQRIPPLYEMIRNILREYPSGQIFKEIIQNADDARATEVKFYLDCRVLQTLSPLLLSDFSHGNRSNLEVLLKQFTGPALLSYNNAPFTKEDWESIQSLQRSGKAKNPHKIGKFGIGFNSVYHITDLPVILSENYCGFLEPQESVWKGYSGKGYYLENLIDECPEVLEPFDGICGFSTNSMQYNNNTLFRFPLRKNASKLSSEVYDIKKLHMLLEPLKKEAQYLLVFLRSVCSVEVFQITESNVTEPLFKVSVSEADFISRLEQQRQFVSRVESVFSGEESHTVNQLICDTSHFHIHIFNNGNFTSEHELLVVNQVGSKKDKIMNLAEKHHVLPWVGAAIDLSTYCSAGRIFNVLPLPVKDRAPMCIHVNGTFAVSSNRCSLQWKSQERKSDEEGMWNELLVMECLPSCYLKLVFELMIRNVSQITVYNCWPDIEKLRGTPWESLLKPFYTSLLNSNKVVCTQTNESRMWISIKEAVFITNDVPMSVIDAMKLCSIKLVELNSSCNEALVQYYNGKMNTISPALVRMHLKRNLISYDYASKEAKIKILKYCLQDNQYKHLVGLRLIPLANGSFQLFQKKPSVDVDYCYVCTSENPSALLPGLESQLINVYDDDHELHSLLCSIASSSYTQLTMLNCQQVANLISWCNTTVWSYAQMAYFWQWLKNQHLEYFENKLIVPITLPSSNSKSIARLATEEKIVYIPLYTNISQPLLTALEKCRIKFADANVFDYLLHPELAAYLNKFDSNIILDVISSNKLVNIEFSDHEASTMQDFFSNILFDSNRIAAFCKLPLFKVLHDESIRYSIDAIVTSYANDKAIATNGVYHFRTDLLPRIPRIIDTTSDNALRLLRCMTSHVYFMTETEYLLNVAFEQIKNGQFSKRNIVPFMKSVLDNFYSSEYKQASDKLVAGMKDLPFVEVLSSTQLEAPCNLFDPDILILKQLFLGEYKFPASTFSSHLEILRQCGLKVSVDAKEIFQIILSIRVTVRKQKKMAAVDENRYLRLVVVLKYLSDNSSLFDTKLPVKTHDTLLTILRKEAEHYCWLPIASDPPSQYPSCLVWKGSQYPFHFASFSANPLIILLSQDLTTTAEVDLHVPHHLIVGSEAVFIEYFPSQLEHHFQCSTKKLVSAVISHFKHVIKNKDSIPKDMLETISIKTYEFLQNNIQYCNVAQLCSSKWLWVENLSVFIDSHQAAMATNPSFLLSLEPFIFVLSSNLRAFSELFLKCGVPPNVTTKQIVSALRSVRDRDSSQLKEDTAWSIVRTVLDWIADNTDTNSKNDILVAVESDLSYPQLIPIDDVAYTDNEMLRGIARTSDEEYHLIHPKVSHLSSKLGLSPLSDQLDITEDVFEDAGQHEPLTTRLSNILREYKDGLTIIKEMMQNADDAGATEVNILHDMRTHSSRNLVLEGMAESHGPALIVHNNSTFTKEDFENITKLAAATKANQSLKIGKFGVGFCSVYHITDVPSFVSGDWLYIFDPTLKHLKGVVQNENRPGKKINFKSKFLAKSHQLAPYQDLFGFDPSSTYNGTIFRLPFRTHPSQICPTIYNDHLIQMIKNDLESNGSKLLLFLQNVKRITFSSQQEGSQVVEQLSIECSKDDIKNVKKCITKSNTTIIEYWLLSNQKQQLKSQEGICKPAVASVACKLVKEQSLFLPEALEGNAFCFLPLSIPDTGLPVHVNANFAVMNNRSGIWTGVSSAIASEEREYWNKQLMTSAIPQAYCNLLKNLQAMHCSGRLTSYEFHMLWPLASNLQMRFLWESLVSSLYHLISQEKLFFSSSICQWLNIAQACFLPSTLFKVTCIDSVEIIEAVKIMKLPVVLLPFSHTCQLQQFVSINILTEDKFAELFLQQLDSFSNSTKTRNKILLMMLLAIGLASSSKEQNVLKSLLEKHPCIPTSPKGIQLKRASELVDPYEFRDMFDPEDAMFPEDTLYQSAVVKEGIFRLGLMSPYNVCWDVIISSAKTVQSLFVKDKMKALTRVEVIIGCIEEKAEHARRKQEQIDPALSELCQTHFLPVLPKPENYFLPWKGEGHILLPPCQVISVDSHSLRKASVLLGSQRAIVNTMVFGLGGCNSIAHRALKVMNISSQASFDDVHNHFFTLIDAFNASMLNDHEAIQLIEEICQSVYEHFEAFLKESPAMSKVYEQQDQVHNQHQKTLAQYWNKPFIWTGRGFVCPCDVSINWKQQVGPYLYKLPGMLSQKKNLINCLQVKESFNVEKLLETFSQMYSDFSSTHKLPQDYHETAKFIIQELNARDVQELSPMKEKAILVDADYILRPASQLVFNDAAWLPSDNVSNYVISLFNREVALALGVQPRSSKFLDEYTSAVQSFSGVPFGQREDLTLRIKNILRDYPLDVTFLKELLQNADDAKASKMYVILDKREHRKERLPSKNWSELQGPALLVWNDKEFTEKDLEGIQKLGLGSKRDDEESIGQFGIGFNVVYHVTDCPSFITRGDTLCVFDPHCRYVHGADKLCPGRRYNVDDSFWDNMSDLHSCFLQDEFQNKPQGLDKGVLFRFPLRCTMAQVMNSELVLNTVKTKPLTADIMENHLRSWVKTMKDALLFLNHIIQFEYYVIESSGSLKCETSYVVHMEDDIHEMRSSLKERFATFRHAKKPFLVPYPLTLETKLIKSSTQEQWLIQQGVGDVQDSDNKHWEYLNKALPKHGIAATFKRTENFNGKVFCFLPLPVLTELPVHINGQFVLNSNRRSLWISTTEEPDTRTNWNFNLIKAIASSYVHFLESAKPHYVKSDGYCTLAELLNAINSYYSLFPFFDPPFTPYQSSQNTAISRVTKKKNWEGICHKIFQLMWTTNLQLLARELEKDEYSSKESQMWVAQWHSFRSDTPQNQAYFASPGATKEVKQVLKQLGMILTCAPPALYSHLDVLSEETKPAILSRESVYEYYSKFHPQIICQCPCSIDQSPFQTIDLFCLFLNYLLSPSLKGREVQYEFPSFPVGIPLLLTADSQLQMVSNPPKILCSKYAHLFKKCSSLFLHETIIDAVENKLSSSYFITILSVHVLETMMISNFSSSLKTLVADNSNNSIIAKETLKELWLCFKNDLIFFQHRQYIVENWAIIPSVSGKLYSASSPVLPLLTPTDSMYMSVFHELANLHVPLFDSADYAECLAKDYCVDISNVSIVLSILFHHHTKAKVLLNLKTPRNTIKCLFQYFGRISFIYDSNSLSYIRNLPLFETINGDMTSLSNKRVFCWPAEACKAGYSKWVSFESVVFLPINGDWTSLCNNNIAILGGQYLTERDLYIRFIFPLFSNLTSNERMEHLRHIKDTLFPDLHHESQLIKDNRSAPAKKFVDKLKNLPCLETIHGHLRTIEKFSIHNLPIFTTFPQHFYFVPEECQKIDWLEFLKALGLRVTITREEFKTFAKIVSTGKHKDASKASSVLVEYLFSDSGKEWHTDKQFLSEIACIAFVKVNTLSNFKCIKESCQPPLYLEEQKLGLTMLNESVIYDSVSLIWTVKPVVNLPVPSYMYTQSGTSQQYDELLKYLGVTLKPDIKDVYKNLMNVTQMALDTFHEYNLAYDDDAKGTNEVSIETIIKQCFDYLFEHDAHEYLQNLCTVPCIPMSDLAVHQPVLVKPIQVVRHIPDDCSHFFSYLHKVPEFLVGCQYLKLLGITDNIEITTLRYLLETMHEQFCNSKLDQYHANTVREAVIKMHSLLKNELHSRGTVQNISPLYYPNSKGFLVDSTTLVFVDSSRYQTDKYNFSELPLSLFQLPSRVTHSATKAIFSSDDSSVPCDILCLKLPKNVRPNGLSLICREELADYNVSRESNSPLQLHFLKLKSIAPVLEELMPKIIRHHSLHINESIAKKFSKTLVECFINNVKLVIINNLKSKVLIDNKPITTITVKYLFQRNDACDEYILYVDRNATTSSTVLKEITHTLCVEIAQLHDVELTSYIKFNDPVCECLAAQGIKDLKPTLEILQIETQKIQMILPIENNVATLGGEIQNDFVIELLQNDITNDIFYPEEWVGYENGYDNFIYAIVVYAVVQEKVTDNPLKRTYMITTDDEGHLKEVSTLDLYKLMKVGEHSASAQVRRLEDTYSLLELKRAIIEVLTLIWMLGNEDEKRKAVKQLYWKYHPEKRKNNPSEATMYENAFSFLKQQIENLENGKSLGDPDAPLPLSSEFSSQTSCWSRCFDEWDEDLRNRWQRSRHERENLFPIETLNFTHDISQPIADPIKAGHWLKQAESDLEAMLYLNECKGMQCQVLFQGHETCEKALKAGMYKLVGLNPANLKTHELHDHAHAIAGIKGGVWAELPQLVSSMEQYYLKTRYPNQHNPSVAPVDIYCCDTRDNEVQSLVNSAWKLVALIQKLF</sequence>
<evidence type="ECO:0000256" key="1">
    <source>
        <dbReference type="PROSITE-ProRule" id="PRU00723"/>
    </source>
</evidence>
<dbReference type="GeneID" id="100632028"/>